<dbReference type="GO" id="GO:0035438">
    <property type="term" value="F:cyclic-di-GMP binding"/>
    <property type="evidence" value="ECO:0007669"/>
    <property type="project" value="InterPro"/>
</dbReference>
<gene>
    <name evidence="3" type="ORF">KX01_717</name>
</gene>
<dbReference type="AlphaFoldDB" id="A0A1J0KS83"/>
<dbReference type="InterPro" id="IPR009875">
    <property type="entry name" value="PilZ_domain"/>
</dbReference>
<evidence type="ECO:0000313" key="3">
    <source>
        <dbReference type="EMBL" id="APC96656.1"/>
    </source>
</evidence>
<feature type="region of interest" description="Disordered" evidence="1">
    <location>
        <begin position="1"/>
        <end position="47"/>
    </location>
</feature>
<protein>
    <recommendedName>
        <fullName evidence="2">PilZ domain-containing protein</fullName>
    </recommendedName>
</protein>
<dbReference type="STRING" id="1542390.KX01_717"/>
<dbReference type="EMBL" id="CP009654">
    <property type="protein sequence ID" value="APC96656.1"/>
    <property type="molecule type" value="Genomic_DNA"/>
</dbReference>
<keyword evidence="4" id="KW-1185">Reference proteome</keyword>
<dbReference type="Pfam" id="PF07238">
    <property type="entry name" value="PilZ"/>
    <property type="match status" value="1"/>
</dbReference>
<name>A0A1J0KS83_9GAMM</name>
<dbReference type="RefSeq" id="WP_071663679.1">
    <property type="nucleotide sequence ID" value="NZ_CP009654.1"/>
</dbReference>
<dbReference type="KEGG" id="frc:KX01_717"/>
<reference evidence="4" key="1">
    <citation type="submission" date="2014-10" db="EMBL/GenBank/DDBJ databases">
        <authorList>
            <person name="Kuske C.R."/>
            <person name="Challacombe J.F."/>
            <person name="Daligault H.E."/>
            <person name="Davenport K.W."/>
            <person name="Johnson S.L."/>
            <person name="Siddaramappa S."/>
            <person name="Petersen J.M."/>
        </authorList>
    </citation>
    <scope>NUCLEOTIDE SEQUENCE [LARGE SCALE GENOMIC DNA]</scope>
    <source>
        <strain evidence="4">CA97-1460</strain>
    </source>
</reference>
<dbReference type="Proteomes" id="UP000182521">
    <property type="component" value="Chromosome"/>
</dbReference>
<evidence type="ECO:0000313" key="4">
    <source>
        <dbReference type="Proteomes" id="UP000182521"/>
    </source>
</evidence>
<dbReference type="Gene3D" id="2.40.10.220">
    <property type="entry name" value="predicted glycosyltransferase like domains"/>
    <property type="match status" value="1"/>
</dbReference>
<evidence type="ECO:0000259" key="2">
    <source>
        <dbReference type="Pfam" id="PF07238"/>
    </source>
</evidence>
<dbReference type="OrthoDB" id="5604385at2"/>
<feature type="domain" description="PilZ" evidence="2">
    <location>
        <begin position="148"/>
        <end position="240"/>
    </location>
</feature>
<proteinExistence type="predicted"/>
<evidence type="ECO:0000256" key="1">
    <source>
        <dbReference type="SAM" id="MobiDB-lite"/>
    </source>
</evidence>
<feature type="compositionally biased region" description="Basic and acidic residues" evidence="1">
    <location>
        <begin position="15"/>
        <end position="28"/>
    </location>
</feature>
<organism evidence="3 4">
    <name type="scientific">Francisella frigiditurris</name>
    <dbReference type="NCBI Taxonomy" id="1542390"/>
    <lineage>
        <taxon>Bacteria</taxon>
        <taxon>Pseudomonadati</taxon>
        <taxon>Pseudomonadota</taxon>
        <taxon>Gammaproteobacteria</taxon>
        <taxon>Thiotrichales</taxon>
        <taxon>Francisellaceae</taxon>
        <taxon>Francisella</taxon>
    </lineage>
</organism>
<accession>A0A1J0KS83</accession>
<sequence length="247" mass="28241">MSRLDLLKQGSSKKGGSDSKKGTTDKDLLGTAKKKHPKLEDIQDDDFLEKEELENVLDLEPEYIENNEVDSDEDTDESINVIEIDLGEVSDIKSDFVEEEILENELQEEIIEQVDDLQEEESSIVEGYSGFDYSEEDIQLEVNYIFENREDAYVKYLRVIKDGGIKIKSNKILELDSIIRVSVTLTELHEQVGCEARVISVLPKSVRAIEQDNEDAHKYWVQFIGPNASETEKVISRYLLGYKGKKQ</sequence>